<dbReference type="Gene3D" id="3.30.1330.20">
    <property type="entry name" value="Tubulin/FtsZ, C-terminal domain"/>
    <property type="match status" value="1"/>
</dbReference>
<sequence>MKLGLIGVGQAGGKLVDALVAYEANSRAEFIADAVAINSAEADLLGLERVPKDHRVLIGQTRVKGQGAGADNELGAELVQADIEEVMAAVDEIPVHELDGFLVAAGLGGGTGSGGAPAIARELGRRYTEPVYGLGALPGQDEGRIYALNAARSIRTFVREADNLLLVDNDGWRKQGASVESEYERFNTDIARRVGILFSAGEGATGTVAESVVDASEIRNTLGTGGVTTIGYATSHIDRPQGGLLSRLSGSKPEPSDTQNQITSTVRLATQGRLTLPCEIASTERALVVVAGPPAYLDRKGAERSRKWLEEATATVEVRGGDYPVPDSEYIAAVVVLSGVSNAPRIERLKQTAVETQRSMRDGSDDFADVSSSGDGDMEPLF</sequence>
<dbReference type="Gene3D" id="3.40.50.1440">
    <property type="entry name" value="Tubulin/FtsZ, GTPase domain"/>
    <property type="match status" value="1"/>
</dbReference>
<dbReference type="AlphaFoldDB" id="A0ABD6CCM2"/>
<dbReference type="InterPro" id="IPR037103">
    <property type="entry name" value="Tubulin/FtsZ-like_C"/>
</dbReference>
<evidence type="ECO:0000256" key="4">
    <source>
        <dbReference type="ARBA" id="ARBA00022960"/>
    </source>
</evidence>
<dbReference type="CDD" id="cd02202">
    <property type="entry name" value="CetZ_tubulin-like"/>
    <property type="match status" value="1"/>
</dbReference>
<dbReference type="InterPro" id="IPR036525">
    <property type="entry name" value="Tubulin/FtsZ_GTPase_sf"/>
</dbReference>
<dbReference type="InterPro" id="IPR032907">
    <property type="entry name" value="CetZ"/>
</dbReference>
<evidence type="ECO:0000256" key="1">
    <source>
        <dbReference type="ARBA" id="ARBA00006877"/>
    </source>
</evidence>
<dbReference type="Pfam" id="PF21011">
    <property type="entry name" value="CetZ_C"/>
    <property type="match status" value="1"/>
</dbReference>
<evidence type="ECO:0000256" key="3">
    <source>
        <dbReference type="ARBA" id="ARBA00022741"/>
    </source>
</evidence>
<dbReference type="EMBL" id="JBHUDJ010000003">
    <property type="protein sequence ID" value="MFD1587320.1"/>
    <property type="molecule type" value="Genomic_DNA"/>
</dbReference>
<dbReference type="PANTHER" id="PTHR30314:SF10">
    <property type="entry name" value="TUBULIN-LIKE PROTEIN CETZ"/>
    <property type="match status" value="1"/>
</dbReference>
<dbReference type="Proteomes" id="UP001597119">
    <property type="component" value="Unassembled WGS sequence"/>
</dbReference>
<keyword evidence="2 6" id="KW-0963">Cytoplasm</keyword>
<dbReference type="GO" id="GO:0005737">
    <property type="term" value="C:cytoplasm"/>
    <property type="evidence" value="ECO:0007669"/>
    <property type="project" value="UniProtKB-SubCell"/>
</dbReference>
<dbReference type="SMART" id="SM00864">
    <property type="entry name" value="Tubulin"/>
    <property type="match status" value="1"/>
</dbReference>
<comment type="similarity">
    <text evidence="1 6">Belongs to the CetZ family.</text>
</comment>
<feature type="binding site" evidence="6">
    <location>
        <position position="142"/>
    </location>
    <ligand>
        <name>GTP</name>
        <dbReference type="ChEBI" id="CHEBI:37565"/>
    </ligand>
</feature>
<dbReference type="SUPFAM" id="SSF52490">
    <property type="entry name" value="Tubulin nucleotide-binding domain-like"/>
    <property type="match status" value="1"/>
</dbReference>
<dbReference type="GO" id="GO:0008360">
    <property type="term" value="P:regulation of cell shape"/>
    <property type="evidence" value="ECO:0007669"/>
    <property type="project" value="UniProtKB-UniRule"/>
</dbReference>
<dbReference type="HAMAP" id="MF_01946">
    <property type="entry name" value="CetZ"/>
    <property type="match status" value="1"/>
</dbReference>
<name>A0ABD6CCM2_9EURY</name>
<evidence type="ECO:0000256" key="7">
    <source>
        <dbReference type="SAM" id="MobiDB-lite"/>
    </source>
</evidence>
<feature type="domain" description="Tubulin/FtsZ GTPase" evidence="8">
    <location>
        <begin position="2"/>
        <end position="200"/>
    </location>
</feature>
<comment type="subcellular location">
    <subcellularLocation>
        <location evidence="6">Cytoplasm</location>
    </subcellularLocation>
</comment>
<evidence type="ECO:0000256" key="5">
    <source>
        <dbReference type="ARBA" id="ARBA00023134"/>
    </source>
</evidence>
<feature type="region of interest" description="Disordered" evidence="7">
    <location>
        <begin position="354"/>
        <end position="382"/>
    </location>
</feature>
<dbReference type="InterPro" id="IPR045061">
    <property type="entry name" value="FtsZ/CetZ"/>
</dbReference>
<dbReference type="PROSITE" id="PS00227">
    <property type="entry name" value="TUBULIN"/>
    <property type="match status" value="1"/>
</dbReference>
<keyword evidence="3 6" id="KW-0547">Nucleotide-binding</keyword>
<comment type="caution">
    <text evidence="9">The sequence shown here is derived from an EMBL/GenBank/DDBJ whole genome shotgun (WGS) entry which is preliminary data.</text>
</comment>
<evidence type="ECO:0000313" key="9">
    <source>
        <dbReference type="EMBL" id="MFD1587320.1"/>
    </source>
</evidence>
<comment type="function">
    <text evidence="6">Involved in cell shape control.</text>
</comment>
<feature type="binding site" evidence="6">
    <location>
        <begin position="110"/>
        <end position="112"/>
    </location>
    <ligand>
        <name>GTP</name>
        <dbReference type="ChEBI" id="CHEBI:37565"/>
    </ligand>
</feature>
<accession>A0ABD6CCM2</accession>
<organism evidence="9 10">
    <name type="scientific">Halorientalis brevis</name>
    <dbReference type="NCBI Taxonomy" id="1126241"/>
    <lineage>
        <taxon>Archaea</taxon>
        <taxon>Methanobacteriati</taxon>
        <taxon>Methanobacteriota</taxon>
        <taxon>Stenosarchaea group</taxon>
        <taxon>Halobacteria</taxon>
        <taxon>Halobacteriales</taxon>
        <taxon>Haloarculaceae</taxon>
        <taxon>Halorientalis</taxon>
    </lineage>
</organism>
<evidence type="ECO:0000256" key="6">
    <source>
        <dbReference type="HAMAP-Rule" id="MF_01946"/>
    </source>
</evidence>
<dbReference type="Pfam" id="PF00091">
    <property type="entry name" value="Tubulin"/>
    <property type="match status" value="1"/>
</dbReference>
<keyword evidence="4 6" id="KW-0133">Cell shape</keyword>
<dbReference type="InterPro" id="IPR048737">
    <property type="entry name" value="CetZ_C"/>
</dbReference>
<reference evidence="9 10" key="1">
    <citation type="journal article" date="2019" name="Int. J. Syst. Evol. Microbiol.">
        <title>The Global Catalogue of Microorganisms (GCM) 10K type strain sequencing project: providing services to taxonomists for standard genome sequencing and annotation.</title>
        <authorList>
            <consortium name="The Broad Institute Genomics Platform"/>
            <consortium name="The Broad Institute Genome Sequencing Center for Infectious Disease"/>
            <person name="Wu L."/>
            <person name="Ma J."/>
        </authorList>
    </citation>
    <scope>NUCLEOTIDE SEQUENCE [LARGE SCALE GENOMIC DNA]</scope>
    <source>
        <strain evidence="9 10">CGMCC 1.12125</strain>
    </source>
</reference>
<feature type="binding site" evidence="6">
    <location>
        <begin position="10"/>
        <end position="14"/>
    </location>
    <ligand>
        <name>GTP</name>
        <dbReference type="ChEBI" id="CHEBI:37565"/>
    </ligand>
</feature>
<dbReference type="RefSeq" id="WP_247373963.1">
    <property type="nucleotide sequence ID" value="NZ_JALLGV010000001.1"/>
</dbReference>
<protein>
    <recommendedName>
        <fullName evidence="6">Tubulin-like protein CetZ</fullName>
    </recommendedName>
</protein>
<feature type="binding site" evidence="6">
    <location>
        <position position="187"/>
    </location>
    <ligand>
        <name>GTP</name>
        <dbReference type="ChEBI" id="CHEBI:37565"/>
    </ligand>
</feature>
<dbReference type="GO" id="GO:0005525">
    <property type="term" value="F:GTP binding"/>
    <property type="evidence" value="ECO:0007669"/>
    <property type="project" value="UniProtKB-UniRule"/>
</dbReference>
<gene>
    <name evidence="6" type="primary">cetZ</name>
    <name evidence="9" type="ORF">ACFR9U_10015</name>
</gene>
<feature type="binding site" evidence="6">
    <location>
        <position position="169"/>
    </location>
    <ligand>
        <name>GTP</name>
        <dbReference type="ChEBI" id="CHEBI:37565"/>
    </ligand>
</feature>
<evidence type="ECO:0000256" key="2">
    <source>
        <dbReference type="ARBA" id="ARBA00022490"/>
    </source>
</evidence>
<dbReference type="PANTHER" id="PTHR30314">
    <property type="entry name" value="CELL DIVISION PROTEIN FTSZ-RELATED"/>
    <property type="match status" value="1"/>
</dbReference>
<dbReference type="InterPro" id="IPR017975">
    <property type="entry name" value="Tubulin_CS"/>
</dbReference>
<evidence type="ECO:0000259" key="8">
    <source>
        <dbReference type="SMART" id="SM00864"/>
    </source>
</evidence>
<proteinExistence type="inferred from homology"/>
<keyword evidence="5 6" id="KW-0342">GTP-binding</keyword>
<dbReference type="PRINTS" id="PR00423">
    <property type="entry name" value="CELLDVISFTSZ"/>
</dbReference>
<dbReference type="InterPro" id="IPR003008">
    <property type="entry name" value="Tubulin_FtsZ_GTPase"/>
</dbReference>
<evidence type="ECO:0000313" key="10">
    <source>
        <dbReference type="Proteomes" id="UP001597119"/>
    </source>
</evidence>
<keyword evidence="10" id="KW-1185">Reference proteome</keyword>